<feature type="domain" description="Lipid/polyisoprenoid-binding YceI-like" evidence="1">
    <location>
        <begin position="5"/>
        <end position="175"/>
    </location>
</feature>
<dbReference type="Pfam" id="PF04264">
    <property type="entry name" value="YceI"/>
    <property type="match status" value="1"/>
</dbReference>
<dbReference type="Gene3D" id="2.40.128.110">
    <property type="entry name" value="Lipid/polyisoprenoid-binding, YceI-like"/>
    <property type="match status" value="1"/>
</dbReference>
<dbReference type="PANTHER" id="PTHR34406">
    <property type="entry name" value="PROTEIN YCEI"/>
    <property type="match status" value="1"/>
</dbReference>
<dbReference type="SMART" id="SM00867">
    <property type="entry name" value="YceI"/>
    <property type="match status" value="1"/>
</dbReference>
<evidence type="ECO:0000313" key="3">
    <source>
        <dbReference type="Proteomes" id="UP000615760"/>
    </source>
</evidence>
<evidence type="ECO:0000313" key="2">
    <source>
        <dbReference type="EMBL" id="GGB74174.1"/>
    </source>
</evidence>
<protein>
    <submittedName>
        <fullName evidence="2">Polyisoprenoid-binding protein</fullName>
    </submittedName>
</protein>
<proteinExistence type="predicted"/>
<comment type="caution">
    <text evidence="2">The sequence shown here is derived from an EMBL/GenBank/DDBJ whole genome shotgun (WGS) entry which is preliminary data.</text>
</comment>
<reference evidence="3" key="1">
    <citation type="journal article" date="2019" name="Int. J. Syst. Evol. Microbiol.">
        <title>The Global Catalogue of Microorganisms (GCM) 10K type strain sequencing project: providing services to taxonomists for standard genome sequencing and annotation.</title>
        <authorList>
            <consortium name="The Broad Institute Genomics Platform"/>
            <consortium name="The Broad Institute Genome Sequencing Center for Infectious Disease"/>
            <person name="Wu L."/>
            <person name="Ma J."/>
        </authorList>
    </citation>
    <scope>NUCLEOTIDE SEQUENCE [LARGE SCALE GENOMIC DNA]</scope>
    <source>
        <strain evidence="3">CGMCC 1.15461</strain>
    </source>
</reference>
<sequence length="178" mass="20133">MAATNWVIDLEHSEIHFKIRHLLISNITGAFTIFSGKMINPEHDVFEGSSFSIKVDVYSVNTNNVERDEHLKSEDFFDADKYPEVRFDSTSFEHIEGDNYELKGDLTLKGITKPVILDVLFGGQAKDGFGNDRAGFEINGEIDRNDFNIHSPEVDEAGGILFGEDIKIHANIQYIHEK</sequence>
<dbReference type="InterPro" id="IPR036761">
    <property type="entry name" value="TTHA0802/YceI-like_sf"/>
</dbReference>
<name>A0ABQ1JSE8_9FLAO</name>
<dbReference type="EMBL" id="BMJE01000003">
    <property type="protein sequence ID" value="GGB74174.1"/>
    <property type="molecule type" value="Genomic_DNA"/>
</dbReference>
<dbReference type="InterPro" id="IPR007372">
    <property type="entry name" value="Lipid/polyisoprenoid-bd_YceI"/>
</dbReference>
<dbReference type="SUPFAM" id="SSF101874">
    <property type="entry name" value="YceI-like"/>
    <property type="match status" value="1"/>
</dbReference>
<keyword evidence="3" id="KW-1185">Reference proteome</keyword>
<organism evidence="2 3">
    <name type="scientific">Flavobacterium suaedae</name>
    <dbReference type="NCBI Taxonomy" id="1767027"/>
    <lineage>
        <taxon>Bacteria</taxon>
        <taxon>Pseudomonadati</taxon>
        <taxon>Bacteroidota</taxon>
        <taxon>Flavobacteriia</taxon>
        <taxon>Flavobacteriales</taxon>
        <taxon>Flavobacteriaceae</taxon>
        <taxon>Flavobacterium</taxon>
    </lineage>
</organism>
<evidence type="ECO:0000259" key="1">
    <source>
        <dbReference type="SMART" id="SM00867"/>
    </source>
</evidence>
<dbReference type="RefSeq" id="WP_188620412.1">
    <property type="nucleotide sequence ID" value="NZ_BMJE01000003.1"/>
</dbReference>
<gene>
    <name evidence="2" type="ORF">GCM10007424_12620</name>
</gene>
<accession>A0ABQ1JSE8</accession>
<dbReference type="Proteomes" id="UP000615760">
    <property type="component" value="Unassembled WGS sequence"/>
</dbReference>
<dbReference type="PANTHER" id="PTHR34406:SF1">
    <property type="entry name" value="PROTEIN YCEI"/>
    <property type="match status" value="1"/>
</dbReference>